<dbReference type="InterPro" id="IPR005302">
    <property type="entry name" value="MoCF_Sase_C"/>
</dbReference>
<evidence type="ECO:0000256" key="1">
    <source>
        <dbReference type="ARBA" id="ARBA00005046"/>
    </source>
</evidence>
<dbReference type="SUPFAM" id="SSF50800">
    <property type="entry name" value="PK beta-barrel domain-like"/>
    <property type="match status" value="1"/>
</dbReference>
<accession>A0A3B0VFG8</accession>
<dbReference type="Gene3D" id="3.40.980.10">
    <property type="entry name" value="MoaB/Mog-like domain"/>
    <property type="match status" value="1"/>
</dbReference>
<protein>
    <submittedName>
        <fullName evidence="4">FIG060329: MOSC domain protein</fullName>
    </submittedName>
</protein>
<dbReference type="InterPro" id="IPR051920">
    <property type="entry name" value="MPT_Adenylyltrnsfr/MoaC-Rel"/>
</dbReference>
<dbReference type="InterPro" id="IPR011037">
    <property type="entry name" value="Pyrv_Knase-like_insert_dom_sf"/>
</dbReference>
<evidence type="ECO:0000313" key="4">
    <source>
        <dbReference type="EMBL" id="VAW30746.1"/>
    </source>
</evidence>
<dbReference type="SUPFAM" id="SSF53218">
    <property type="entry name" value="Molybdenum cofactor biosynthesis proteins"/>
    <property type="match status" value="1"/>
</dbReference>
<dbReference type="EMBL" id="UOET01000560">
    <property type="protein sequence ID" value="VAW30746.1"/>
    <property type="molecule type" value="Genomic_DNA"/>
</dbReference>
<dbReference type="GO" id="GO:0003824">
    <property type="term" value="F:catalytic activity"/>
    <property type="evidence" value="ECO:0007669"/>
    <property type="project" value="InterPro"/>
</dbReference>
<dbReference type="PROSITE" id="PS01078">
    <property type="entry name" value="MOCF_BIOSYNTHESIS_1"/>
    <property type="match status" value="1"/>
</dbReference>
<dbReference type="InterPro" id="IPR008284">
    <property type="entry name" value="MoCF_biosynth_CS"/>
</dbReference>
<dbReference type="PROSITE" id="PS51340">
    <property type="entry name" value="MOSC"/>
    <property type="match status" value="1"/>
</dbReference>
<dbReference type="Pfam" id="PF03473">
    <property type="entry name" value="MOSC"/>
    <property type="match status" value="1"/>
</dbReference>
<gene>
    <name evidence="4" type="ORF">MNBD_BACTEROID07-417</name>
</gene>
<dbReference type="SMART" id="SM00852">
    <property type="entry name" value="MoCF_biosynth"/>
    <property type="match status" value="1"/>
</dbReference>
<dbReference type="InterPro" id="IPR036425">
    <property type="entry name" value="MoaB/Mog-like_dom_sf"/>
</dbReference>
<sequence length="310" mass="34452">MTSFEATSVNVSEKKGTIKKPVSFVTLTDIGIPGDAHSGSWHRQVSMLAEESISKFARQANRKIIPGEFAENITTKGLELYKTAPLDRFVSGELELMVTQIGKKCHGDNCAIFREVGNCVMPKEGIFVKVLKGGKLSAGVKFEYLPRVLKILIVTLSDRASKGVYQDKSGPLVKQITEEYLKSRNRHFEFRSEIIADNAHELQRLIQHSVDEKFDIIITTGGTGIGKRDITPDVVKPMLDKEITGIMELIRVKYGMKKPNALISRAVAGTINETLIYTLPGSTKAVKEYLEEILPTVEHSLYMMSGLDLH</sequence>
<proteinExistence type="predicted"/>
<evidence type="ECO:0000259" key="3">
    <source>
        <dbReference type="PROSITE" id="PS51340"/>
    </source>
</evidence>
<dbReference type="NCBIfam" id="TIGR00177">
    <property type="entry name" value="molyb_syn"/>
    <property type="match status" value="1"/>
</dbReference>
<dbReference type="AlphaFoldDB" id="A0A3B0VFG8"/>
<name>A0A3B0VFG8_9ZZZZ</name>
<dbReference type="GO" id="GO:0006777">
    <property type="term" value="P:Mo-molybdopterin cofactor biosynthetic process"/>
    <property type="evidence" value="ECO:0007669"/>
    <property type="project" value="UniProtKB-KW"/>
</dbReference>
<feature type="domain" description="MOSC" evidence="3">
    <location>
        <begin position="19"/>
        <end position="145"/>
    </location>
</feature>
<dbReference type="Pfam" id="PF00994">
    <property type="entry name" value="MoCF_biosynth"/>
    <property type="match status" value="1"/>
</dbReference>
<dbReference type="Gene3D" id="2.40.33.20">
    <property type="entry name" value="PK beta-barrel domain-like"/>
    <property type="match status" value="1"/>
</dbReference>
<keyword evidence="2" id="KW-0501">Molybdenum cofactor biosynthesis</keyword>
<dbReference type="PANTHER" id="PTHR43764">
    <property type="entry name" value="MOLYBDENUM COFACTOR BIOSYNTHESIS"/>
    <property type="match status" value="1"/>
</dbReference>
<dbReference type="GO" id="GO:0030151">
    <property type="term" value="F:molybdenum ion binding"/>
    <property type="evidence" value="ECO:0007669"/>
    <property type="project" value="InterPro"/>
</dbReference>
<comment type="pathway">
    <text evidence="1">Cofactor biosynthesis; molybdopterin biosynthesis.</text>
</comment>
<dbReference type="PANTHER" id="PTHR43764:SF1">
    <property type="entry name" value="MOLYBDOPTERIN MOLYBDOTRANSFERASE"/>
    <property type="match status" value="1"/>
</dbReference>
<reference evidence="4" key="1">
    <citation type="submission" date="2018-06" db="EMBL/GenBank/DDBJ databases">
        <authorList>
            <person name="Zhirakovskaya E."/>
        </authorList>
    </citation>
    <scope>NUCLEOTIDE SEQUENCE</scope>
</reference>
<dbReference type="GO" id="GO:0030170">
    <property type="term" value="F:pyridoxal phosphate binding"/>
    <property type="evidence" value="ECO:0007669"/>
    <property type="project" value="InterPro"/>
</dbReference>
<organism evidence="4">
    <name type="scientific">hydrothermal vent metagenome</name>
    <dbReference type="NCBI Taxonomy" id="652676"/>
    <lineage>
        <taxon>unclassified sequences</taxon>
        <taxon>metagenomes</taxon>
        <taxon>ecological metagenomes</taxon>
    </lineage>
</organism>
<dbReference type="CDD" id="cd00886">
    <property type="entry name" value="MogA_MoaB"/>
    <property type="match status" value="1"/>
</dbReference>
<dbReference type="InterPro" id="IPR001453">
    <property type="entry name" value="MoaB/Mog_dom"/>
</dbReference>
<evidence type="ECO:0000256" key="2">
    <source>
        <dbReference type="ARBA" id="ARBA00023150"/>
    </source>
</evidence>